<dbReference type="EMBL" id="DROP01000246">
    <property type="protein sequence ID" value="HHI89027.1"/>
    <property type="molecule type" value="Genomic_DNA"/>
</dbReference>
<dbReference type="SUPFAM" id="SSF56219">
    <property type="entry name" value="DNase I-like"/>
    <property type="match status" value="1"/>
</dbReference>
<dbReference type="InterPro" id="IPR051916">
    <property type="entry name" value="GPI-anchor_lipid_remodeler"/>
</dbReference>
<dbReference type="PANTHER" id="PTHR14859:SF15">
    <property type="entry name" value="ENDONUCLEASE_EXONUCLEASE_PHOSPHATASE DOMAIN-CONTAINING PROTEIN"/>
    <property type="match status" value="1"/>
</dbReference>
<feature type="domain" description="Endonuclease/exonuclease/phosphatase" evidence="1">
    <location>
        <begin position="16"/>
        <end position="232"/>
    </location>
</feature>
<dbReference type="AlphaFoldDB" id="A0A7V5NXC8"/>
<name>A0A7V5NXC8_9PROT</name>
<organism evidence="2">
    <name type="scientific">Hellea balneolensis</name>
    <dbReference type="NCBI Taxonomy" id="287478"/>
    <lineage>
        <taxon>Bacteria</taxon>
        <taxon>Pseudomonadati</taxon>
        <taxon>Pseudomonadota</taxon>
        <taxon>Alphaproteobacteria</taxon>
        <taxon>Maricaulales</taxon>
        <taxon>Robiginitomaculaceae</taxon>
        <taxon>Hellea</taxon>
    </lineage>
</organism>
<sequence length="247" mass="27148">MPADNASSPPLHIRIASYNIRKAVGLDWRRNGQRILDVLEEIGADVVALQEADKRFGDRHGTLPADRLRKTLGYHFVRFCGHPHQHGWHGNAILYKSPLRPIRADTINMPRLEPRGAVEAVFSDGKTRFRLIGTHLSLLGAVRARQVAFLSDKIANTPDPVPTIIAGDFNEWRETGKAHRAAGAGFRVITPGASFHASRPTAPLDRFVTSGNIDVKNASVHSTPLARRASDHLPIYMDVVITAEKGG</sequence>
<gene>
    <name evidence="2" type="ORF">ENK01_03655</name>
</gene>
<dbReference type="Proteomes" id="UP000885806">
    <property type="component" value="Unassembled WGS sequence"/>
</dbReference>
<reference evidence="2" key="1">
    <citation type="journal article" date="2020" name="mSystems">
        <title>Genome- and Community-Level Interaction Insights into Carbon Utilization and Element Cycling Functions of Hydrothermarchaeota in Hydrothermal Sediment.</title>
        <authorList>
            <person name="Zhou Z."/>
            <person name="Liu Y."/>
            <person name="Xu W."/>
            <person name="Pan J."/>
            <person name="Luo Z.H."/>
            <person name="Li M."/>
        </authorList>
    </citation>
    <scope>NUCLEOTIDE SEQUENCE [LARGE SCALE GENOMIC DNA]</scope>
    <source>
        <strain evidence="2">HyVt-538</strain>
    </source>
</reference>
<dbReference type="InterPro" id="IPR005135">
    <property type="entry name" value="Endo/exonuclease/phosphatase"/>
</dbReference>
<dbReference type="PANTHER" id="PTHR14859">
    <property type="entry name" value="CALCOFLUOR WHITE HYPERSENSITIVE PROTEIN PRECURSOR"/>
    <property type="match status" value="1"/>
</dbReference>
<dbReference type="Pfam" id="PF03372">
    <property type="entry name" value="Exo_endo_phos"/>
    <property type="match status" value="1"/>
</dbReference>
<dbReference type="InterPro" id="IPR036691">
    <property type="entry name" value="Endo/exonu/phosph_ase_sf"/>
</dbReference>
<evidence type="ECO:0000313" key="2">
    <source>
        <dbReference type="EMBL" id="HHI89027.1"/>
    </source>
</evidence>
<keyword evidence="2" id="KW-0255">Endonuclease</keyword>
<dbReference type="Gene3D" id="3.60.10.10">
    <property type="entry name" value="Endonuclease/exonuclease/phosphatase"/>
    <property type="match status" value="1"/>
</dbReference>
<evidence type="ECO:0000259" key="1">
    <source>
        <dbReference type="Pfam" id="PF03372"/>
    </source>
</evidence>
<dbReference type="GO" id="GO:0006506">
    <property type="term" value="P:GPI anchor biosynthetic process"/>
    <property type="evidence" value="ECO:0007669"/>
    <property type="project" value="TreeGrafter"/>
</dbReference>
<dbReference type="GO" id="GO:0004519">
    <property type="term" value="F:endonuclease activity"/>
    <property type="evidence" value="ECO:0007669"/>
    <property type="project" value="UniProtKB-KW"/>
</dbReference>
<keyword evidence="2" id="KW-0540">Nuclease</keyword>
<protein>
    <submittedName>
        <fullName evidence="2">Endonuclease</fullName>
    </submittedName>
</protein>
<accession>A0A7V5NXC8</accession>
<comment type="caution">
    <text evidence="2">The sequence shown here is derived from an EMBL/GenBank/DDBJ whole genome shotgun (WGS) entry which is preliminary data.</text>
</comment>
<proteinExistence type="predicted"/>
<keyword evidence="2" id="KW-0378">Hydrolase</keyword>
<dbReference type="GO" id="GO:0016020">
    <property type="term" value="C:membrane"/>
    <property type="evidence" value="ECO:0007669"/>
    <property type="project" value="GOC"/>
</dbReference>